<evidence type="ECO:0000256" key="2">
    <source>
        <dbReference type="SAM" id="Phobius"/>
    </source>
</evidence>
<name>A0AAD6N439_PENCN</name>
<dbReference type="Pfam" id="PF11374">
    <property type="entry name" value="DUF3176"/>
    <property type="match status" value="1"/>
</dbReference>
<reference evidence="3" key="1">
    <citation type="journal article" date="2023" name="IMA Fungus">
        <title>Comparative genomic study of the Penicillium genus elucidates a diverse pangenome and 15 lateral gene transfer events.</title>
        <authorList>
            <person name="Petersen C."/>
            <person name="Sorensen T."/>
            <person name="Nielsen M.R."/>
            <person name="Sondergaard T.E."/>
            <person name="Sorensen J.L."/>
            <person name="Fitzpatrick D.A."/>
            <person name="Frisvad J.C."/>
            <person name="Nielsen K.L."/>
        </authorList>
    </citation>
    <scope>NUCLEOTIDE SEQUENCE</scope>
    <source>
        <strain evidence="3">IBT 15450</strain>
    </source>
</reference>
<keyword evidence="2" id="KW-0472">Membrane</keyword>
<organism evidence="3 4">
    <name type="scientific">Penicillium canescens</name>
    <dbReference type="NCBI Taxonomy" id="5083"/>
    <lineage>
        <taxon>Eukaryota</taxon>
        <taxon>Fungi</taxon>
        <taxon>Dikarya</taxon>
        <taxon>Ascomycota</taxon>
        <taxon>Pezizomycotina</taxon>
        <taxon>Eurotiomycetes</taxon>
        <taxon>Eurotiomycetidae</taxon>
        <taxon>Eurotiales</taxon>
        <taxon>Aspergillaceae</taxon>
        <taxon>Penicillium</taxon>
    </lineage>
</organism>
<feature type="region of interest" description="Disordered" evidence="1">
    <location>
        <begin position="237"/>
        <end position="256"/>
    </location>
</feature>
<keyword evidence="4" id="KW-1185">Reference proteome</keyword>
<dbReference type="Proteomes" id="UP001219568">
    <property type="component" value="Unassembled WGS sequence"/>
</dbReference>
<keyword evidence="2" id="KW-0812">Transmembrane</keyword>
<accession>A0AAD6N439</accession>
<comment type="caution">
    <text evidence="3">The sequence shown here is derived from an EMBL/GenBank/DDBJ whole genome shotgun (WGS) entry which is preliminary data.</text>
</comment>
<feature type="compositionally biased region" description="Polar residues" evidence="1">
    <location>
        <begin position="243"/>
        <end position="256"/>
    </location>
</feature>
<protein>
    <recommendedName>
        <fullName evidence="5">Transmembrane protein</fullName>
    </recommendedName>
</protein>
<gene>
    <name evidence="3" type="ORF">N7460_012053</name>
</gene>
<evidence type="ECO:0000313" key="3">
    <source>
        <dbReference type="EMBL" id="KAJ6027236.1"/>
    </source>
</evidence>
<feature type="transmembrane region" description="Helical" evidence="2">
    <location>
        <begin position="385"/>
        <end position="407"/>
    </location>
</feature>
<reference evidence="3" key="2">
    <citation type="submission" date="2023-01" db="EMBL/GenBank/DDBJ databases">
        <authorList>
            <person name="Petersen C."/>
        </authorList>
    </citation>
    <scope>NUCLEOTIDE SEQUENCE</scope>
    <source>
        <strain evidence="3">IBT 15450</strain>
    </source>
</reference>
<dbReference type="InterPro" id="IPR021514">
    <property type="entry name" value="DUF3176"/>
</dbReference>
<dbReference type="PANTHER" id="PTHR35394">
    <property type="entry name" value="DUF3176 DOMAIN-CONTAINING PROTEIN"/>
    <property type="match status" value="1"/>
</dbReference>
<proteinExistence type="predicted"/>
<keyword evidence="2" id="KW-1133">Transmembrane helix</keyword>
<evidence type="ECO:0000256" key="1">
    <source>
        <dbReference type="SAM" id="MobiDB-lite"/>
    </source>
</evidence>
<evidence type="ECO:0008006" key="5">
    <source>
        <dbReference type="Google" id="ProtNLM"/>
    </source>
</evidence>
<dbReference type="EMBL" id="JAQJZL010000015">
    <property type="protein sequence ID" value="KAJ6027236.1"/>
    <property type="molecule type" value="Genomic_DNA"/>
</dbReference>
<sequence length="471" mass="51241">MNAYDSASRGVPGCIMFLWSFTRIKHYATLGVVVTIIAVGIGPFVQQMATIENNLVPSDASASTDRAQSLFFPIDIRSVIPPSGMLAAMFGAVFASSEANLSTNDAQKSYPAVNPLCPTGECSISRFTTLSLCSECGGDGLPIDYFRLPNGFNASIEPSRTLHRHGSINQKLLKTDMSSGSNSMRSIAGLKDYGNSTLLDFTSLTFSLGGNTTKGTAVQCSLHWCIKTLSSVTKEHRTEEETLSTSVTPSATSTESGYLKLGSGNTSTPDFIISRGSHDNIREWLRKKLQMDGVGTTICIGTGFKFESTSTSIESELFQPLMESSPQTLFSNIAAGISTFIRQSGRASQREFASWGQLDGVPQDEALGTADGLSWQNETQIRVRWQWITLPVCLVFATVAFLVVTALQTKKSGVDVWKSSNIPMFCSGLDQVFQEKLRETRDPVRMDDLSEEVLAKLVKDGKMWQLSAQLN</sequence>
<feature type="transmembrane region" description="Helical" evidence="2">
    <location>
        <begin position="27"/>
        <end position="45"/>
    </location>
</feature>
<evidence type="ECO:0000313" key="4">
    <source>
        <dbReference type="Proteomes" id="UP001219568"/>
    </source>
</evidence>
<dbReference type="AlphaFoldDB" id="A0AAD6N439"/>
<dbReference type="PANTHER" id="PTHR35394:SF5">
    <property type="entry name" value="DUF3176 DOMAIN-CONTAINING PROTEIN"/>
    <property type="match status" value="1"/>
</dbReference>